<dbReference type="GO" id="GO:0016509">
    <property type="term" value="F:long-chain (3S)-3-hydroxyacyl-CoA dehydrogenase (NAD+) activity"/>
    <property type="evidence" value="ECO:0007669"/>
    <property type="project" value="TreeGrafter"/>
</dbReference>
<dbReference type="CDD" id="cd06558">
    <property type="entry name" value="crotonase-like"/>
    <property type="match status" value="1"/>
</dbReference>
<evidence type="ECO:0000256" key="4">
    <source>
        <dbReference type="ARBA" id="ARBA00012076"/>
    </source>
</evidence>
<keyword evidence="6" id="KW-0442">Lipid degradation</keyword>
<dbReference type="EC" id="4.2.1.17" evidence="4"/>
<evidence type="ECO:0000256" key="2">
    <source>
        <dbReference type="ARBA" id="ARBA00007005"/>
    </source>
</evidence>
<dbReference type="NCBIfam" id="TIGR02437">
    <property type="entry name" value="FadB"/>
    <property type="match status" value="1"/>
</dbReference>
<dbReference type="InterPro" id="IPR029045">
    <property type="entry name" value="ClpP/crotonase-like_dom_sf"/>
</dbReference>
<keyword evidence="8" id="KW-0520">NAD</keyword>
<dbReference type="SUPFAM" id="SSF51735">
    <property type="entry name" value="NAD(P)-binding Rossmann-fold domains"/>
    <property type="match status" value="1"/>
</dbReference>
<dbReference type="GO" id="GO:0070403">
    <property type="term" value="F:NAD+ binding"/>
    <property type="evidence" value="ECO:0007669"/>
    <property type="project" value="InterPro"/>
</dbReference>
<evidence type="ECO:0000313" key="16">
    <source>
        <dbReference type="EMBL" id="TCJ88874.1"/>
    </source>
</evidence>
<name>A0A4R1F854_9GAMM</name>
<comment type="similarity">
    <text evidence="2">In the central section; belongs to the 3-hydroxyacyl-CoA dehydrogenase family.</text>
</comment>
<gene>
    <name evidence="16" type="ORF">EV695_0734</name>
</gene>
<protein>
    <recommendedName>
        <fullName evidence="4">enoyl-CoA hydratase</fullName>
        <ecNumber evidence="4">4.2.1.17</ecNumber>
    </recommendedName>
</protein>
<evidence type="ECO:0000256" key="11">
    <source>
        <dbReference type="ARBA" id="ARBA00023239"/>
    </source>
</evidence>
<comment type="caution">
    <text evidence="16">The sequence shown here is derived from an EMBL/GenBank/DDBJ whole genome shotgun (WGS) entry which is preliminary data.</text>
</comment>
<dbReference type="EMBL" id="SMFQ01000002">
    <property type="protein sequence ID" value="TCJ88874.1"/>
    <property type="molecule type" value="Genomic_DNA"/>
</dbReference>
<dbReference type="Pfam" id="PF00725">
    <property type="entry name" value="3HCDH"/>
    <property type="match status" value="1"/>
</dbReference>
<reference evidence="16 17" key="1">
    <citation type="submission" date="2019-03" db="EMBL/GenBank/DDBJ databases">
        <title>Genomic Encyclopedia of Type Strains, Phase IV (KMG-IV): sequencing the most valuable type-strain genomes for metagenomic binning, comparative biology and taxonomic classification.</title>
        <authorList>
            <person name="Goeker M."/>
        </authorList>
    </citation>
    <scope>NUCLEOTIDE SEQUENCE [LARGE SCALE GENOMIC DNA]</scope>
    <source>
        <strain evidence="16 17">DSM 24830</strain>
    </source>
</reference>
<dbReference type="PANTHER" id="PTHR43612">
    <property type="entry name" value="TRIFUNCTIONAL ENZYME SUBUNIT ALPHA"/>
    <property type="match status" value="1"/>
</dbReference>
<organism evidence="16 17">
    <name type="scientific">Cocleimonas flava</name>
    <dbReference type="NCBI Taxonomy" id="634765"/>
    <lineage>
        <taxon>Bacteria</taxon>
        <taxon>Pseudomonadati</taxon>
        <taxon>Pseudomonadota</taxon>
        <taxon>Gammaproteobacteria</taxon>
        <taxon>Thiotrichales</taxon>
        <taxon>Thiotrichaceae</taxon>
        <taxon>Cocleimonas</taxon>
    </lineage>
</organism>
<comment type="catalytic activity">
    <reaction evidence="13">
        <text>a (3S)-3-hydroxyacyl-CoA + NAD(+) = a 3-oxoacyl-CoA + NADH + H(+)</text>
        <dbReference type="Rhea" id="RHEA:22432"/>
        <dbReference type="ChEBI" id="CHEBI:15378"/>
        <dbReference type="ChEBI" id="CHEBI:57318"/>
        <dbReference type="ChEBI" id="CHEBI:57540"/>
        <dbReference type="ChEBI" id="CHEBI:57945"/>
        <dbReference type="ChEBI" id="CHEBI:90726"/>
        <dbReference type="EC" id="1.1.1.35"/>
    </reaction>
</comment>
<proteinExistence type="inferred from homology"/>
<dbReference type="AlphaFoldDB" id="A0A4R1F854"/>
<evidence type="ECO:0000259" key="14">
    <source>
        <dbReference type="Pfam" id="PF00725"/>
    </source>
</evidence>
<evidence type="ECO:0000256" key="10">
    <source>
        <dbReference type="ARBA" id="ARBA00023235"/>
    </source>
</evidence>
<dbReference type="GO" id="GO:0008692">
    <property type="term" value="F:3-hydroxybutyryl-CoA epimerase activity"/>
    <property type="evidence" value="ECO:0007669"/>
    <property type="project" value="InterPro"/>
</dbReference>
<dbReference type="Proteomes" id="UP000294887">
    <property type="component" value="Unassembled WGS sequence"/>
</dbReference>
<dbReference type="PANTHER" id="PTHR43612:SF3">
    <property type="entry name" value="TRIFUNCTIONAL ENZYME SUBUNIT ALPHA, MITOCHONDRIAL"/>
    <property type="match status" value="1"/>
</dbReference>
<keyword evidence="5" id="KW-0276">Fatty acid metabolism</keyword>
<dbReference type="GO" id="GO:0004300">
    <property type="term" value="F:enoyl-CoA hydratase activity"/>
    <property type="evidence" value="ECO:0007669"/>
    <property type="project" value="UniProtKB-EC"/>
</dbReference>
<comment type="similarity">
    <text evidence="3">In the N-terminal section; belongs to the enoyl-CoA hydratase/isomerase family.</text>
</comment>
<keyword evidence="7" id="KW-0560">Oxidoreductase</keyword>
<dbReference type="InterPro" id="IPR050136">
    <property type="entry name" value="FA_oxidation_alpha_subunit"/>
</dbReference>
<comment type="pathway">
    <text evidence="1">Lipid metabolism; fatty acid beta-oxidation.</text>
</comment>
<keyword evidence="9" id="KW-0443">Lipid metabolism</keyword>
<dbReference type="InterPro" id="IPR036291">
    <property type="entry name" value="NAD(P)-bd_dom_sf"/>
</dbReference>
<keyword evidence="10" id="KW-0413">Isomerase</keyword>
<dbReference type="GO" id="GO:0006635">
    <property type="term" value="P:fatty acid beta-oxidation"/>
    <property type="evidence" value="ECO:0007669"/>
    <property type="project" value="UniProtKB-UniPathway"/>
</dbReference>
<dbReference type="UniPathway" id="UPA00659"/>
<evidence type="ECO:0000256" key="9">
    <source>
        <dbReference type="ARBA" id="ARBA00023098"/>
    </source>
</evidence>
<dbReference type="GO" id="GO:0036125">
    <property type="term" value="C:fatty acid beta-oxidation multienzyme complex"/>
    <property type="evidence" value="ECO:0007669"/>
    <property type="project" value="InterPro"/>
</dbReference>
<dbReference type="Gene3D" id="3.40.50.720">
    <property type="entry name" value="NAD(P)-binding Rossmann-like Domain"/>
    <property type="match status" value="1"/>
</dbReference>
<evidence type="ECO:0000256" key="3">
    <source>
        <dbReference type="ARBA" id="ARBA00008750"/>
    </source>
</evidence>
<dbReference type="InterPro" id="IPR006108">
    <property type="entry name" value="3HC_DH_C"/>
</dbReference>
<evidence type="ECO:0000256" key="5">
    <source>
        <dbReference type="ARBA" id="ARBA00022832"/>
    </source>
</evidence>
<evidence type="ECO:0000256" key="12">
    <source>
        <dbReference type="ARBA" id="ARBA00023268"/>
    </source>
</evidence>
<dbReference type="InterPro" id="IPR006176">
    <property type="entry name" value="3-OHacyl-CoA_DH_NAD-bd"/>
</dbReference>
<dbReference type="Pfam" id="PF00378">
    <property type="entry name" value="ECH_1"/>
    <property type="match status" value="1"/>
</dbReference>
<evidence type="ECO:0000259" key="15">
    <source>
        <dbReference type="Pfam" id="PF02737"/>
    </source>
</evidence>
<evidence type="ECO:0000256" key="6">
    <source>
        <dbReference type="ARBA" id="ARBA00022963"/>
    </source>
</evidence>
<keyword evidence="11" id="KW-0456">Lyase</keyword>
<evidence type="ECO:0000256" key="7">
    <source>
        <dbReference type="ARBA" id="ARBA00023002"/>
    </source>
</evidence>
<feature type="domain" description="3-hydroxyacyl-CoA dehydrogenase NAD binding" evidence="15">
    <location>
        <begin position="317"/>
        <end position="495"/>
    </location>
</feature>
<dbReference type="SUPFAM" id="SSF52096">
    <property type="entry name" value="ClpP/crotonase"/>
    <property type="match status" value="1"/>
</dbReference>
<dbReference type="InterPro" id="IPR012799">
    <property type="entry name" value="FadB"/>
</dbReference>
<feature type="domain" description="3-hydroxyacyl-CoA dehydrogenase C-terminal" evidence="14">
    <location>
        <begin position="497"/>
        <end position="592"/>
    </location>
</feature>
<dbReference type="GO" id="GO:0004165">
    <property type="term" value="F:delta(3)-delta(2)-enoyl-CoA isomerase activity"/>
    <property type="evidence" value="ECO:0007669"/>
    <property type="project" value="InterPro"/>
</dbReference>
<evidence type="ECO:0000313" key="17">
    <source>
        <dbReference type="Proteomes" id="UP000294887"/>
    </source>
</evidence>
<dbReference type="Gene3D" id="1.10.1040.50">
    <property type="match status" value="1"/>
</dbReference>
<dbReference type="Pfam" id="PF02737">
    <property type="entry name" value="3HCDH_N"/>
    <property type="match status" value="1"/>
</dbReference>
<evidence type="ECO:0000256" key="1">
    <source>
        <dbReference type="ARBA" id="ARBA00005005"/>
    </source>
</evidence>
<dbReference type="PROSITE" id="PS00067">
    <property type="entry name" value="3HCDH"/>
    <property type="match status" value="1"/>
</dbReference>
<keyword evidence="12" id="KW-0511">Multifunctional enzyme</keyword>
<accession>A0A4R1F854</accession>
<dbReference type="FunFam" id="3.40.50.720:FF:000009">
    <property type="entry name" value="Fatty oxidation complex, alpha subunit"/>
    <property type="match status" value="1"/>
</dbReference>
<dbReference type="SUPFAM" id="SSF48179">
    <property type="entry name" value="6-phosphogluconate dehydrogenase C-terminal domain-like"/>
    <property type="match status" value="2"/>
</dbReference>
<evidence type="ECO:0000256" key="8">
    <source>
        <dbReference type="ARBA" id="ARBA00023027"/>
    </source>
</evidence>
<dbReference type="InterPro" id="IPR001753">
    <property type="entry name" value="Enoyl-CoA_hydra/iso"/>
</dbReference>
<dbReference type="NCBIfam" id="NF008727">
    <property type="entry name" value="PRK11730.1"/>
    <property type="match status" value="1"/>
</dbReference>
<dbReference type="InterPro" id="IPR006180">
    <property type="entry name" value="3-OHacyl-CoA_DH_CS"/>
</dbReference>
<evidence type="ECO:0000256" key="13">
    <source>
        <dbReference type="ARBA" id="ARBA00049556"/>
    </source>
</evidence>
<dbReference type="Gene3D" id="3.90.226.10">
    <property type="entry name" value="2-enoyl-CoA Hydratase, Chain A, domain 1"/>
    <property type="match status" value="1"/>
</dbReference>
<dbReference type="InterPro" id="IPR008927">
    <property type="entry name" value="6-PGluconate_DH-like_C_sf"/>
</dbReference>
<keyword evidence="17" id="KW-1185">Reference proteome</keyword>
<sequence length="721" mass="78789">MYQGKCLTVKLNSDGIAELNFDLQDSSVNKLNLATISEVIEAVSSIKEKVSEIKGLLFTSSKRDFIVGADIFEFLGWFALPDEEFEQRLLDIQKAFAEIEDLPFPTVCAINGVALGGGFELPLSTDYRVITTKSKVGLPEISLGIFPGWGGSFRLPRLIGLDNALEWIATGKQQRPEEALKKGAVDAVVEPDQLYDAAMTLLKRCIDGSMDYEARREEKRNGLKLNKIEQLMSFETARGMILAKAGPHYPAPKIALDAMQTHANMHRDEAMVVEVKGFVKAAKTEVAANLVGLFLNDQALNRQARKLTKTAAKIESAAVLGAGVMGGGIAYQSALKGTPIIMKDINSEALELGMKEAKKLLAKRVGRGIMTTDVMADTLARINTTLTYGDVANTDIVVEAVVENVKIKKMVLAELEDIVDEDTVLASNTSTISITELATATKKPERVCGMHFFNPVPLMPLVEIIRGEKTSEETIATTVAYALAIGKKPIVVNDCPGFMVNRVLFPYLNAFEKLVSDGADFMHIDKVMERFGWPMGPAYLLDVVGLDVACHGSAVMAEGFPDRMKIDFEAATEEMYKLGRLGQKSGSGYYQYEPDKRGKPKKKVDKEAIALVAKSSTNKRAADDFSDEEITERMMLSLCLEVVRCLEDKIVDSPEAADMSLIWGIGFPPFRGGALRYIDSIGTAEFVAMANKYSDLGAAYEVPKLLADMAVNNVQFFGGEA</sequence>